<dbReference type="FunFam" id="1.20.1250.20:FF:000183">
    <property type="entry name" value="sodium-dependent lysophosphatidylcholine symporter 1 isoform X2"/>
    <property type="match status" value="1"/>
</dbReference>
<dbReference type="Gene3D" id="1.20.1250.20">
    <property type="entry name" value="MFS general substrate transporter like domains"/>
    <property type="match status" value="2"/>
</dbReference>
<keyword evidence="5 8" id="KW-0812">Transmembrane</keyword>
<keyword evidence="7 8" id="KW-0472">Membrane</keyword>
<evidence type="ECO:0000313" key="9">
    <source>
        <dbReference type="Ensembl" id="ENSSORP00005039631.1"/>
    </source>
</evidence>
<feature type="transmembrane region" description="Helical" evidence="8">
    <location>
        <begin position="366"/>
        <end position="394"/>
    </location>
</feature>
<evidence type="ECO:0000256" key="8">
    <source>
        <dbReference type="SAM" id="Phobius"/>
    </source>
</evidence>
<dbReference type="PANTHER" id="PTHR11328:SF30">
    <property type="entry name" value="SPHINGOSINE-1-PHOSPHATE TRANSPORTER MFSD2B"/>
    <property type="match status" value="1"/>
</dbReference>
<dbReference type="Ensembl" id="ENSSORT00005040643.1">
    <property type="protein sequence ID" value="ENSSORP00005039631.1"/>
    <property type="gene ID" value="ENSSORG00005018483.1"/>
</dbReference>
<evidence type="ECO:0000256" key="7">
    <source>
        <dbReference type="ARBA" id="ARBA00023136"/>
    </source>
</evidence>
<evidence type="ECO:0000256" key="6">
    <source>
        <dbReference type="ARBA" id="ARBA00022989"/>
    </source>
</evidence>
<dbReference type="AlphaFoldDB" id="A0A673BB74"/>
<dbReference type="PANTHER" id="PTHR11328">
    <property type="entry name" value="MAJOR FACILITATOR SUPERFAMILY DOMAIN-CONTAINING PROTEIN"/>
    <property type="match status" value="1"/>
</dbReference>
<reference evidence="9" key="1">
    <citation type="submission" date="2019-06" db="EMBL/GenBank/DDBJ databases">
        <authorList>
            <consortium name="Wellcome Sanger Institute Data Sharing"/>
        </authorList>
    </citation>
    <scope>NUCLEOTIDE SEQUENCE [LARGE SCALE GENOMIC DNA]</scope>
</reference>
<evidence type="ECO:0000313" key="10">
    <source>
        <dbReference type="Proteomes" id="UP000472271"/>
    </source>
</evidence>
<keyword evidence="3" id="KW-0813">Transport</keyword>
<evidence type="ECO:0000256" key="2">
    <source>
        <dbReference type="ARBA" id="ARBA00008335"/>
    </source>
</evidence>
<dbReference type="GO" id="GO:0015293">
    <property type="term" value="F:symporter activity"/>
    <property type="evidence" value="ECO:0007669"/>
    <property type="project" value="InterPro"/>
</dbReference>
<reference evidence="9" key="3">
    <citation type="submission" date="2025-09" db="UniProtKB">
        <authorList>
            <consortium name="Ensembl"/>
        </authorList>
    </citation>
    <scope>IDENTIFICATION</scope>
</reference>
<keyword evidence="10" id="KW-1185">Reference proteome</keyword>
<dbReference type="Pfam" id="PF13347">
    <property type="entry name" value="MFS_2"/>
    <property type="match status" value="2"/>
</dbReference>
<dbReference type="Proteomes" id="UP000472271">
    <property type="component" value="Chromosome 24"/>
</dbReference>
<keyword evidence="6 8" id="KW-1133">Transmembrane helix</keyword>
<sequence>MTKGEKGAQGSAGKFIKPTEPLFPKTPHQTDLSQKLSISSKLCFAIGGAPKEVAASATAFFLQIYLLDVAQINAFQASMVLFIGKAWGAVTDPIVGFFITKTRWTKIGRLMPWMVGCTPFLVVAYFYLWFVPPFINARFIWYLGFYCLYQTLITCFHVPYSALTMFLSTEQKERDSATAYRMTMEVLGTLVGAAIQGQIVASAHTRKHCPTHNMSAGYLGNSSGAEIVKSLVHSQDYLSHAVSVTVSSVSPVDKINFVLFCTYAADLKDHFQNIVLTILVSAVISIPLWQWFLQRFGKKTAAFCGITWIMPFTMMLVFIPNVVVAYVVAVSSGLSVAASLLLPWSMLPDVVDDFRLANPYSKGHEAIFYSFYVFFTKFAAGISLGVSTLCLEFAGYDTAACKQPAPVVYTLKLLIGAAPVAFIVTGLMILVLYPISEDVRIRNKVCLEELR</sequence>
<proteinExistence type="inferred from homology"/>
<protein>
    <submittedName>
        <fullName evidence="9">Major facilitator superfamily domain containing 2B</fullName>
    </submittedName>
</protein>
<dbReference type="SUPFAM" id="SSF103473">
    <property type="entry name" value="MFS general substrate transporter"/>
    <property type="match status" value="2"/>
</dbReference>
<feature type="transmembrane region" description="Helical" evidence="8">
    <location>
        <begin position="274"/>
        <end position="293"/>
    </location>
</feature>
<dbReference type="FunFam" id="1.20.1250.20:FF:000260">
    <property type="entry name" value="Major facilitator superfamily domain containing 2B"/>
    <property type="match status" value="1"/>
</dbReference>
<feature type="transmembrane region" description="Helical" evidence="8">
    <location>
        <begin position="325"/>
        <end position="345"/>
    </location>
</feature>
<dbReference type="InterPro" id="IPR039672">
    <property type="entry name" value="MFS_2"/>
</dbReference>
<evidence type="ECO:0000256" key="1">
    <source>
        <dbReference type="ARBA" id="ARBA00004651"/>
    </source>
</evidence>
<comment type="subcellular location">
    <subcellularLocation>
        <location evidence="1">Cell membrane</location>
        <topology evidence="1">Multi-pass membrane protein</topology>
    </subcellularLocation>
</comment>
<feature type="transmembrane region" description="Helical" evidence="8">
    <location>
        <begin position="414"/>
        <end position="435"/>
    </location>
</feature>
<dbReference type="InterPro" id="IPR036259">
    <property type="entry name" value="MFS_trans_sf"/>
</dbReference>
<feature type="transmembrane region" description="Helical" evidence="8">
    <location>
        <begin position="300"/>
        <end position="319"/>
    </location>
</feature>
<evidence type="ECO:0000256" key="5">
    <source>
        <dbReference type="ARBA" id="ARBA00022692"/>
    </source>
</evidence>
<evidence type="ECO:0000256" key="3">
    <source>
        <dbReference type="ARBA" id="ARBA00022448"/>
    </source>
</evidence>
<dbReference type="GO" id="GO:0005886">
    <property type="term" value="C:plasma membrane"/>
    <property type="evidence" value="ECO:0007669"/>
    <property type="project" value="UniProtKB-SubCell"/>
</dbReference>
<accession>A0A673BB74</accession>
<evidence type="ECO:0000256" key="4">
    <source>
        <dbReference type="ARBA" id="ARBA00022475"/>
    </source>
</evidence>
<comment type="similarity">
    <text evidence="2">Belongs to the major facilitator superfamily.</text>
</comment>
<name>A0A673BB74_9TELE</name>
<dbReference type="GO" id="GO:0008643">
    <property type="term" value="P:carbohydrate transport"/>
    <property type="evidence" value="ECO:0007669"/>
    <property type="project" value="InterPro"/>
</dbReference>
<reference evidence="9" key="2">
    <citation type="submission" date="2025-08" db="UniProtKB">
        <authorList>
            <consortium name="Ensembl"/>
        </authorList>
    </citation>
    <scope>IDENTIFICATION</scope>
</reference>
<gene>
    <name evidence="9" type="primary">LOC115415433</name>
</gene>
<feature type="transmembrane region" description="Helical" evidence="8">
    <location>
        <begin position="110"/>
        <end position="128"/>
    </location>
</feature>
<keyword evidence="4" id="KW-1003">Cell membrane</keyword>
<feature type="transmembrane region" description="Helical" evidence="8">
    <location>
        <begin position="140"/>
        <end position="163"/>
    </location>
</feature>
<organism evidence="9 10">
    <name type="scientific">Sphaeramia orbicularis</name>
    <name type="common">orbiculate cardinalfish</name>
    <dbReference type="NCBI Taxonomy" id="375764"/>
    <lineage>
        <taxon>Eukaryota</taxon>
        <taxon>Metazoa</taxon>
        <taxon>Chordata</taxon>
        <taxon>Craniata</taxon>
        <taxon>Vertebrata</taxon>
        <taxon>Euteleostomi</taxon>
        <taxon>Actinopterygii</taxon>
        <taxon>Neopterygii</taxon>
        <taxon>Teleostei</taxon>
        <taxon>Neoteleostei</taxon>
        <taxon>Acanthomorphata</taxon>
        <taxon>Gobiaria</taxon>
        <taxon>Kurtiformes</taxon>
        <taxon>Apogonoidei</taxon>
        <taxon>Apogonidae</taxon>
        <taxon>Apogoninae</taxon>
        <taxon>Sphaeramia</taxon>
    </lineage>
</organism>
<dbReference type="GO" id="GO:0046624">
    <property type="term" value="F:sphingolipid transporter activity"/>
    <property type="evidence" value="ECO:0007669"/>
    <property type="project" value="TreeGrafter"/>
</dbReference>